<evidence type="ECO:0000313" key="4">
    <source>
        <dbReference type="Proteomes" id="UP001596306"/>
    </source>
</evidence>
<dbReference type="RefSeq" id="WP_386732074.1">
    <property type="nucleotide sequence ID" value="NZ_JBHSTP010000003.1"/>
</dbReference>
<feature type="domain" description="DUF4190" evidence="2">
    <location>
        <begin position="30"/>
        <end position="84"/>
    </location>
</feature>
<accession>A0ABW1VG88</accession>
<keyword evidence="1" id="KW-1133">Transmembrane helix</keyword>
<sequence>MTDQNPPPVPQGPVTPAPAFGQPAKMNVFAIVSLVTSIVGFSIVGIVFGHISLAQIKKTGEQGRGLAIAGLIVGYVMLVLTIVFIVFLILAGLAASTGTVTYKY</sequence>
<organism evidence="3 4">
    <name type="scientific">Luethyella okanaganae</name>
    <dbReference type="NCBI Taxonomy" id="69372"/>
    <lineage>
        <taxon>Bacteria</taxon>
        <taxon>Bacillati</taxon>
        <taxon>Actinomycetota</taxon>
        <taxon>Actinomycetes</taxon>
        <taxon>Micrococcales</taxon>
        <taxon>Microbacteriaceae</taxon>
        <taxon>Luethyella</taxon>
    </lineage>
</organism>
<dbReference type="InterPro" id="IPR025241">
    <property type="entry name" value="DUF4190"/>
</dbReference>
<keyword evidence="1" id="KW-0812">Transmembrane</keyword>
<gene>
    <name evidence="3" type="ORF">ACFQB0_12405</name>
</gene>
<dbReference type="Proteomes" id="UP001596306">
    <property type="component" value="Unassembled WGS sequence"/>
</dbReference>
<evidence type="ECO:0000313" key="3">
    <source>
        <dbReference type="EMBL" id="MFC6356909.1"/>
    </source>
</evidence>
<dbReference type="Pfam" id="PF13828">
    <property type="entry name" value="DUF4190"/>
    <property type="match status" value="1"/>
</dbReference>
<evidence type="ECO:0000256" key="1">
    <source>
        <dbReference type="SAM" id="Phobius"/>
    </source>
</evidence>
<dbReference type="EMBL" id="JBHSTP010000003">
    <property type="protein sequence ID" value="MFC6356909.1"/>
    <property type="molecule type" value="Genomic_DNA"/>
</dbReference>
<protein>
    <submittedName>
        <fullName evidence="3">DUF4190 domain-containing protein</fullName>
    </submittedName>
</protein>
<proteinExistence type="predicted"/>
<name>A0ABW1VG88_9MICO</name>
<reference evidence="4" key="1">
    <citation type="journal article" date="2019" name="Int. J. Syst. Evol. Microbiol.">
        <title>The Global Catalogue of Microorganisms (GCM) 10K type strain sequencing project: providing services to taxonomists for standard genome sequencing and annotation.</title>
        <authorList>
            <consortium name="The Broad Institute Genomics Platform"/>
            <consortium name="The Broad Institute Genome Sequencing Center for Infectious Disease"/>
            <person name="Wu L."/>
            <person name="Ma J."/>
        </authorList>
    </citation>
    <scope>NUCLEOTIDE SEQUENCE [LARGE SCALE GENOMIC DNA]</scope>
    <source>
        <strain evidence="4">CCUG 43304</strain>
    </source>
</reference>
<evidence type="ECO:0000259" key="2">
    <source>
        <dbReference type="Pfam" id="PF13828"/>
    </source>
</evidence>
<feature type="transmembrane region" description="Helical" evidence="1">
    <location>
        <begin position="28"/>
        <end position="54"/>
    </location>
</feature>
<feature type="transmembrane region" description="Helical" evidence="1">
    <location>
        <begin position="66"/>
        <end position="95"/>
    </location>
</feature>
<comment type="caution">
    <text evidence="3">The sequence shown here is derived from an EMBL/GenBank/DDBJ whole genome shotgun (WGS) entry which is preliminary data.</text>
</comment>
<keyword evidence="1" id="KW-0472">Membrane</keyword>
<keyword evidence="4" id="KW-1185">Reference proteome</keyword>